<evidence type="ECO:0000256" key="1">
    <source>
        <dbReference type="ARBA" id="ARBA00007532"/>
    </source>
</evidence>
<dbReference type="GO" id="GO:0034599">
    <property type="term" value="P:cellular response to oxidative stress"/>
    <property type="evidence" value="ECO:0007669"/>
    <property type="project" value="TreeGrafter"/>
</dbReference>
<evidence type="ECO:0000256" key="13">
    <source>
        <dbReference type="RuleBase" id="RU365016"/>
    </source>
</evidence>
<name>A0A2T2NEU6_CORCC</name>
<evidence type="ECO:0000256" key="8">
    <source>
        <dbReference type="ARBA" id="ARBA00023284"/>
    </source>
</evidence>
<dbReference type="GO" id="GO:0006749">
    <property type="term" value="P:glutathione metabolic process"/>
    <property type="evidence" value="ECO:0007669"/>
    <property type="project" value="InterPro"/>
</dbReference>
<feature type="binding site" evidence="10">
    <location>
        <begin position="244"/>
        <end position="251"/>
    </location>
    <ligand>
        <name>NAD(+)</name>
        <dbReference type="ChEBI" id="CHEBI:57540"/>
    </ligand>
</feature>
<dbReference type="Gene3D" id="3.50.50.60">
    <property type="entry name" value="FAD/NAD(P)-binding domain"/>
    <property type="match status" value="1"/>
</dbReference>
<keyword evidence="13" id="KW-0963">Cytoplasm</keyword>
<dbReference type="Pfam" id="PF02852">
    <property type="entry name" value="Pyr_redox_dim"/>
    <property type="match status" value="1"/>
</dbReference>
<comment type="subcellular location">
    <subcellularLocation>
        <location evidence="13">Cytoplasm</location>
    </subcellularLocation>
</comment>
<dbReference type="InterPro" id="IPR012999">
    <property type="entry name" value="Pyr_OxRdtase_I_AS"/>
</dbReference>
<feature type="binding site" evidence="10">
    <location>
        <position position="116"/>
    </location>
    <ligand>
        <name>FAD</name>
        <dbReference type="ChEBI" id="CHEBI:57692"/>
    </ligand>
</feature>
<dbReference type="EMBL" id="KZ678139">
    <property type="protein sequence ID" value="PSN63963.1"/>
    <property type="molecule type" value="Genomic_DNA"/>
</dbReference>
<keyword evidence="13" id="KW-0521">NADP</keyword>
<feature type="domain" description="FAD/NAD(P)-binding" evidence="15">
    <location>
        <begin position="71"/>
        <end position="394"/>
    </location>
</feature>
<evidence type="ECO:0000256" key="3">
    <source>
        <dbReference type="ARBA" id="ARBA00017111"/>
    </source>
</evidence>
<gene>
    <name evidence="16" type="ORF">BS50DRAFT_576598</name>
</gene>
<evidence type="ECO:0000256" key="10">
    <source>
        <dbReference type="PIRSR" id="PIRSR000350-3"/>
    </source>
</evidence>
<dbReference type="PANTHER" id="PTHR42737:SF2">
    <property type="entry name" value="GLUTATHIONE REDUCTASE"/>
    <property type="match status" value="1"/>
</dbReference>
<evidence type="ECO:0000259" key="14">
    <source>
        <dbReference type="Pfam" id="PF02852"/>
    </source>
</evidence>
<dbReference type="OrthoDB" id="5956163at2759"/>
<dbReference type="SUPFAM" id="SSF55424">
    <property type="entry name" value="FAD/NAD-linked reductases, dimerisation (C-terminal) domain"/>
    <property type="match status" value="1"/>
</dbReference>
<dbReference type="InterPro" id="IPR006322">
    <property type="entry name" value="Glutathione_Rdtase_euk/bac"/>
</dbReference>
<protein>
    <recommendedName>
        <fullName evidence="3 13">Glutathione reductase</fullName>
        <ecNumber evidence="2 13">1.8.1.7</ecNumber>
    </recommendedName>
</protein>
<evidence type="ECO:0000256" key="7">
    <source>
        <dbReference type="ARBA" id="ARBA00023157"/>
    </source>
</evidence>
<evidence type="ECO:0000256" key="5">
    <source>
        <dbReference type="ARBA" id="ARBA00022827"/>
    </source>
</evidence>
<dbReference type="SUPFAM" id="SSF51905">
    <property type="entry name" value="FAD/NAD(P)-binding domain"/>
    <property type="match status" value="1"/>
</dbReference>
<dbReference type="PRINTS" id="PR00368">
    <property type="entry name" value="FADPNR"/>
</dbReference>
<evidence type="ECO:0000313" key="17">
    <source>
        <dbReference type="Proteomes" id="UP000240883"/>
    </source>
</evidence>
<dbReference type="STRING" id="1448308.A0A2T2NEU6"/>
<keyword evidence="6 12" id="KW-0560">Oxidoreductase</keyword>
<evidence type="ECO:0000256" key="4">
    <source>
        <dbReference type="ARBA" id="ARBA00022630"/>
    </source>
</evidence>
<dbReference type="InterPro" id="IPR004099">
    <property type="entry name" value="Pyr_nucl-diS_OxRdtase_dimer"/>
</dbReference>
<sequence length="524" mass="57249">MRRTLVCRLQGLSPRLTLAASPTTRPRAFTPSLHALQASSSAALASARLTAFSHHFSTSGPTMAPVPKECDYLVIGIGSGGIASGRRAAKYGAKVIAIESKRMGGTCVNVGCVPKKVTWNAAAIAETFKDAKAYGFSGYDAPTFDWPYFKKKRDAYVKRLNGIYENNLNKDSIEHLQGRAKFVGKDEVEVALESGGTQRIKAKHILIATGGRPKVPDIPGKELAIDSDGFFDLEQQPKSIATSGAGYIGVEMSGMLHALGTETHFFIRGDRLLRSFDPMIQDTVTKEYERQGVHLYKGSQITKIEDIGNGLKRVTYKETETGKESVVEVEVVLFATGRVPEIEDLHIKDLGIKLNERNHIVTDEFQNTSIPNVYAIGDVCDRGFELTPVAIAAGRRLSDRLFGGKPDSKLEYSNIPSVVFAHPEIGSVGLTEPEARQKYGDKVKIYKTQFTGMFYAMMDPEDKAPTAYKIICVGDEEKVVGLHILGQGSSEILQGFGVAIKMGATKKDFDNCVVSPLHFPPHTR</sequence>
<keyword evidence="7" id="KW-1015">Disulfide bond</keyword>
<dbReference type="PIRSF" id="PIRSF000350">
    <property type="entry name" value="Mercury_reductase_MerA"/>
    <property type="match status" value="1"/>
</dbReference>
<evidence type="ECO:0000313" key="16">
    <source>
        <dbReference type="EMBL" id="PSN63963.1"/>
    </source>
</evidence>
<proteinExistence type="inferred from homology"/>
<keyword evidence="4 12" id="KW-0285">Flavoprotein</keyword>
<comment type="catalytic activity">
    <reaction evidence="13">
        <text>2 glutathione + NADP(+) = glutathione disulfide + NADPH + H(+)</text>
        <dbReference type="Rhea" id="RHEA:11740"/>
        <dbReference type="ChEBI" id="CHEBI:15378"/>
        <dbReference type="ChEBI" id="CHEBI:57783"/>
        <dbReference type="ChEBI" id="CHEBI:57925"/>
        <dbReference type="ChEBI" id="CHEBI:58297"/>
        <dbReference type="ChEBI" id="CHEBI:58349"/>
        <dbReference type="EC" id="1.8.1.7"/>
    </reaction>
</comment>
<dbReference type="InterPro" id="IPR036188">
    <property type="entry name" value="FAD/NAD-bd_sf"/>
</dbReference>
<keyword evidence="17" id="KW-1185">Reference proteome</keyword>
<comment type="similarity">
    <text evidence="1 12">Belongs to the class-I pyridine nucleotide-disulfide oxidoreductase family.</text>
</comment>
<dbReference type="PROSITE" id="PS00076">
    <property type="entry name" value="PYRIDINE_REDOX_1"/>
    <property type="match status" value="1"/>
</dbReference>
<evidence type="ECO:0000256" key="2">
    <source>
        <dbReference type="ARBA" id="ARBA00012607"/>
    </source>
</evidence>
<dbReference type="FunFam" id="3.50.50.60:FF:000235">
    <property type="entry name" value="Glutathione reductase"/>
    <property type="match status" value="1"/>
</dbReference>
<comment type="cofactor">
    <cofactor evidence="10">
        <name>FAD</name>
        <dbReference type="ChEBI" id="CHEBI:57692"/>
    </cofactor>
    <text evidence="10">Binds 1 FAD per subunit.</text>
</comment>
<dbReference type="NCBIfam" id="TIGR01421">
    <property type="entry name" value="gluta_reduc_1"/>
    <property type="match status" value="1"/>
</dbReference>
<dbReference type="EC" id="1.8.1.7" evidence="2 13"/>
<reference evidence="16 17" key="1">
    <citation type="journal article" date="2018" name="Front. Microbiol.">
        <title>Genome-Wide Analysis of Corynespora cassiicola Leaf Fall Disease Putative Effectors.</title>
        <authorList>
            <person name="Lopez D."/>
            <person name="Ribeiro S."/>
            <person name="Label P."/>
            <person name="Fumanal B."/>
            <person name="Venisse J.S."/>
            <person name="Kohler A."/>
            <person name="de Oliveira R.R."/>
            <person name="Labutti K."/>
            <person name="Lipzen A."/>
            <person name="Lail K."/>
            <person name="Bauer D."/>
            <person name="Ohm R.A."/>
            <person name="Barry K.W."/>
            <person name="Spatafora J."/>
            <person name="Grigoriev I.V."/>
            <person name="Martin F.M."/>
            <person name="Pujade-Renaud V."/>
        </authorList>
    </citation>
    <scope>NUCLEOTIDE SEQUENCE [LARGE SCALE GENOMIC DNA]</scope>
    <source>
        <strain evidence="16 17">Philippines</strain>
    </source>
</reference>
<dbReference type="Proteomes" id="UP000240883">
    <property type="component" value="Unassembled WGS sequence"/>
</dbReference>
<evidence type="ECO:0000256" key="12">
    <source>
        <dbReference type="RuleBase" id="RU003691"/>
    </source>
</evidence>
<keyword evidence="10" id="KW-0520">NAD</keyword>
<accession>A0A2T2NEU6</accession>
<dbReference type="GO" id="GO:0045454">
    <property type="term" value="P:cell redox homeostasis"/>
    <property type="evidence" value="ECO:0007669"/>
    <property type="project" value="InterPro"/>
</dbReference>
<evidence type="ECO:0000256" key="11">
    <source>
        <dbReference type="PIRSR" id="PIRSR000350-4"/>
    </source>
</evidence>
<dbReference type="AlphaFoldDB" id="A0A2T2NEU6"/>
<dbReference type="GO" id="GO:0005829">
    <property type="term" value="C:cytosol"/>
    <property type="evidence" value="ECO:0007669"/>
    <property type="project" value="TreeGrafter"/>
</dbReference>
<dbReference type="GO" id="GO:0050661">
    <property type="term" value="F:NADP binding"/>
    <property type="evidence" value="ECO:0007669"/>
    <property type="project" value="InterPro"/>
</dbReference>
<evidence type="ECO:0000256" key="9">
    <source>
        <dbReference type="ARBA" id="ARBA00056905"/>
    </source>
</evidence>
<dbReference type="PRINTS" id="PR00411">
    <property type="entry name" value="PNDRDTASEI"/>
</dbReference>
<organism evidence="16 17">
    <name type="scientific">Corynespora cassiicola Philippines</name>
    <dbReference type="NCBI Taxonomy" id="1448308"/>
    <lineage>
        <taxon>Eukaryota</taxon>
        <taxon>Fungi</taxon>
        <taxon>Dikarya</taxon>
        <taxon>Ascomycota</taxon>
        <taxon>Pezizomycotina</taxon>
        <taxon>Dothideomycetes</taxon>
        <taxon>Pleosporomycetidae</taxon>
        <taxon>Pleosporales</taxon>
        <taxon>Corynesporascaceae</taxon>
        <taxon>Corynespora</taxon>
    </lineage>
</organism>
<dbReference type="InterPro" id="IPR023753">
    <property type="entry name" value="FAD/NAD-binding_dom"/>
</dbReference>
<dbReference type="GO" id="GO:0004362">
    <property type="term" value="F:glutathione-disulfide reductase (NADPH) activity"/>
    <property type="evidence" value="ECO:0007669"/>
    <property type="project" value="UniProtKB-EC"/>
</dbReference>
<feature type="binding site" evidence="10">
    <location>
        <position position="378"/>
    </location>
    <ligand>
        <name>FAD</name>
        <dbReference type="ChEBI" id="CHEBI:57692"/>
    </ligand>
</feature>
<keyword evidence="10" id="KW-0547">Nucleotide-binding</keyword>
<dbReference type="InterPro" id="IPR016156">
    <property type="entry name" value="FAD/NAD-linked_Rdtase_dimer_sf"/>
</dbReference>
<dbReference type="GO" id="GO:0005739">
    <property type="term" value="C:mitochondrion"/>
    <property type="evidence" value="ECO:0007669"/>
    <property type="project" value="TreeGrafter"/>
</dbReference>
<dbReference type="NCBIfam" id="NF004776">
    <property type="entry name" value="PRK06116.1"/>
    <property type="match status" value="1"/>
</dbReference>
<feature type="domain" description="Pyridine nucleotide-disulphide oxidoreductase dimerisation" evidence="14">
    <location>
        <begin position="415"/>
        <end position="514"/>
    </location>
</feature>
<comment type="function">
    <text evidence="9 13">Catalyzes the reduction of glutathione disulfide (GSSG) to reduced glutathione (GSH). Constitutes the major mechanism to maintain a high GSH:GSSG ratio in the cytosol.</text>
</comment>
<dbReference type="PANTHER" id="PTHR42737">
    <property type="entry name" value="GLUTATHIONE REDUCTASE"/>
    <property type="match status" value="1"/>
</dbReference>
<evidence type="ECO:0000256" key="6">
    <source>
        <dbReference type="ARBA" id="ARBA00023002"/>
    </source>
</evidence>
<keyword evidence="5 10" id="KW-0274">FAD</keyword>
<dbReference type="InterPro" id="IPR001100">
    <property type="entry name" value="Pyr_nuc-diS_OxRdtase"/>
</dbReference>
<dbReference type="Pfam" id="PF07992">
    <property type="entry name" value="Pyr_redox_2"/>
    <property type="match status" value="1"/>
</dbReference>
<feature type="disulfide bond" description="Redox-active" evidence="11">
    <location>
        <begin position="107"/>
        <end position="112"/>
    </location>
</feature>
<dbReference type="InterPro" id="IPR046952">
    <property type="entry name" value="GSHR/TRXR-like"/>
</dbReference>
<keyword evidence="8 12" id="KW-0676">Redox-active center</keyword>
<feature type="binding site" evidence="10">
    <location>
        <position position="337"/>
    </location>
    <ligand>
        <name>NAD(+)</name>
        <dbReference type="ChEBI" id="CHEBI:57540"/>
    </ligand>
</feature>
<dbReference type="GO" id="GO:0050660">
    <property type="term" value="F:flavin adenine dinucleotide binding"/>
    <property type="evidence" value="ECO:0007669"/>
    <property type="project" value="InterPro"/>
</dbReference>
<evidence type="ECO:0000259" key="15">
    <source>
        <dbReference type="Pfam" id="PF07992"/>
    </source>
</evidence>